<comment type="cofactor">
    <cofactor evidence="1">
        <name>Mg(2+)</name>
        <dbReference type="ChEBI" id="CHEBI:18420"/>
    </cofactor>
</comment>
<dbReference type="Pfam" id="PF01743">
    <property type="entry name" value="PolyA_pol"/>
    <property type="match status" value="1"/>
</dbReference>
<feature type="domain" description="Poly A polymerase head" evidence="9">
    <location>
        <begin position="2"/>
        <end position="72"/>
    </location>
</feature>
<dbReference type="SUPFAM" id="SSF81301">
    <property type="entry name" value="Nucleotidyltransferase"/>
    <property type="match status" value="1"/>
</dbReference>
<evidence type="ECO:0000256" key="3">
    <source>
        <dbReference type="ARBA" id="ARBA00022679"/>
    </source>
</evidence>
<keyword evidence="7" id="KW-0460">Magnesium</keyword>
<keyword evidence="5" id="KW-0548">Nucleotidyltransferase</keyword>
<dbReference type="PANTHER" id="PTHR46173:SF1">
    <property type="entry name" value="CCA TRNA NUCLEOTIDYLTRANSFERASE 1, MITOCHONDRIAL"/>
    <property type="match status" value="1"/>
</dbReference>
<evidence type="ECO:0000256" key="5">
    <source>
        <dbReference type="ARBA" id="ARBA00022695"/>
    </source>
</evidence>
<evidence type="ECO:0000256" key="1">
    <source>
        <dbReference type="ARBA" id="ARBA00001946"/>
    </source>
</evidence>
<evidence type="ECO:0000256" key="2">
    <source>
        <dbReference type="ARBA" id="ARBA00007265"/>
    </source>
</evidence>
<keyword evidence="6" id="KW-0479">Metal-binding</keyword>
<dbReference type="RefSeq" id="XP_030877166.1">
    <property type="nucleotide sequence ID" value="XM_031021306.1"/>
</dbReference>
<dbReference type="Gene3D" id="3.30.460.10">
    <property type="entry name" value="Beta Polymerase, domain 2"/>
    <property type="match status" value="1"/>
</dbReference>
<dbReference type="Proteomes" id="UP000245341">
    <property type="component" value="Unplaced"/>
</dbReference>
<keyword evidence="10" id="KW-1185">Reference proteome</keyword>
<evidence type="ECO:0000256" key="7">
    <source>
        <dbReference type="ARBA" id="ARBA00022842"/>
    </source>
</evidence>
<comment type="similarity">
    <text evidence="2 8">Belongs to the tRNA nucleotidyltransferase/poly(A) polymerase family.</text>
</comment>
<name>A0A7F8Q9C4_LEPWE</name>
<dbReference type="PANTHER" id="PTHR46173">
    <property type="entry name" value="CCA TRNA NUCLEOTIDYLTRANSFERASE 1, MITOCHONDRIAL"/>
    <property type="match status" value="1"/>
</dbReference>
<dbReference type="GeneID" id="102728707"/>
<organism evidence="10 11">
    <name type="scientific">Leptonychotes weddellii</name>
    <name type="common">Weddell seal</name>
    <name type="synonym">Otaria weddellii</name>
    <dbReference type="NCBI Taxonomy" id="9713"/>
    <lineage>
        <taxon>Eukaryota</taxon>
        <taxon>Metazoa</taxon>
        <taxon>Chordata</taxon>
        <taxon>Craniata</taxon>
        <taxon>Vertebrata</taxon>
        <taxon>Euteleostomi</taxon>
        <taxon>Mammalia</taxon>
        <taxon>Eutheria</taxon>
        <taxon>Laurasiatheria</taxon>
        <taxon>Carnivora</taxon>
        <taxon>Caniformia</taxon>
        <taxon>Pinnipedia</taxon>
        <taxon>Phocidae</taxon>
        <taxon>Monachinae</taxon>
        <taxon>Lobodontini</taxon>
        <taxon>Leptonychotes</taxon>
    </lineage>
</organism>
<gene>
    <name evidence="11" type="primary">LOC102728707</name>
</gene>
<dbReference type="KEGG" id="lww:102728707"/>
<dbReference type="AlphaFoldDB" id="A0A7F8Q9C4"/>
<dbReference type="GO" id="GO:0016779">
    <property type="term" value="F:nucleotidyltransferase activity"/>
    <property type="evidence" value="ECO:0007669"/>
    <property type="project" value="UniProtKB-KW"/>
</dbReference>
<sequence>MKDMFQAAGIRMINNKGEKHGTITARLHEENFEITTLRIDVVTDGRHAEVEFTTDWQKDAERRDLTINSMFLGNIWT</sequence>
<keyword evidence="3 8" id="KW-0808">Transferase</keyword>
<dbReference type="InterPro" id="IPR050264">
    <property type="entry name" value="Bact_CCA-adding_enz_type3_sf"/>
</dbReference>
<dbReference type="OrthoDB" id="445712at2759"/>
<proteinExistence type="inferred from homology"/>
<dbReference type="GO" id="GO:0000049">
    <property type="term" value="F:tRNA binding"/>
    <property type="evidence" value="ECO:0007669"/>
    <property type="project" value="TreeGrafter"/>
</dbReference>
<dbReference type="GO" id="GO:0046872">
    <property type="term" value="F:metal ion binding"/>
    <property type="evidence" value="ECO:0007669"/>
    <property type="project" value="UniProtKB-KW"/>
</dbReference>
<evidence type="ECO:0000256" key="6">
    <source>
        <dbReference type="ARBA" id="ARBA00022723"/>
    </source>
</evidence>
<evidence type="ECO:0000256" key="4">
    <source>
        <dbReference type="ARBA" id="ARBA00022694"/>
    </source>
</evidence>
<dbReference type="GO" id="GO:0001680">
    <property type="term" value="P:tRNA 3'-terminal CCA addition"/>
    <property type="evidence" value="ECO:0007669"/>
    <property type="project" value="TreeGrafter"/>
</dbReference>
<dbReference type="GO" id="GO:1990180">
    <property type="term" value="P:mitochondrial tRNA 3'-end processing"/>
    <property type="evidence" value="ECO:0007669"/>
    <property type="project" value="TreeGrafter"/>
</dbReference>
<evidence type="ECO:0000313" key="11">
    <source>
        <dbReference type="RefSeq" id="XP_030877166.1"/>
    </source>
</evidence>
<reference evidence="11" key="1">
    <citation type="submission" date="2025-08" db="UniProtKB">
        <authorList>
            <consortium name="RefSeq"/>
        </authorList>
    </citation>
    <scope>IDENTIFICATION</scope>
    <source>
        <tissue evidence="11">Liver</tissue>
    </source>
</reference>
<accession>A0A7F8Q9C4</accession>
<keyword evidence="4" id="KW-0819">tRNA processing</keyword>
<dbReference type="GO" id="GO:0005739">
    <property type="term" value="C:mitochondrion"/>
    <property type="evidence" value="ECO:0007669"/>
    <property type="project" value="TreeGrafter"/>
</dbReference>
<evidence type="ECO:0000313" key="10">
    <source>
        <dbReference type="Proteomes" id="UP000245341"/>
    </source>
</evidence>
<evidence type="ECO:0000259" key="9">
    <source>
        <dbReference type="Pfam" id="PF01743"/>
    </source>
</evidence>
<dbReference type="InterPro" id="IPR002646">
    <property type="entry name" value="PolA_pol_head_dom"/>
</dbReference>
<protein>
    <submittedName>
        <fullName evidence="11">CCA tRNA nucleotidyltransferase 1, mitochondrial-like</fullName>
    </submittedName>
</protein>
<dbReference type="InterPro" id="IPR043519">
    <property type="entry name" value="NT_sf"/>
</dbReference>
<evidence type="ECO:0000256" key="8">
    <source>
        <dbReference type="RuleBase" id="RU003953"/>
    </source>
</evidence>
<keyword evidence="8" id="KW-0694">RNA-binding</keyword>